<keyword evidence="4" id="KW-1185">Reference proteome</keyword>
<feature type="region of interest" description="Disordered" evidence="1">
    <location>
        <begin position="221"/>
        <end position="258"/>
    </location>
</feature>
<dbReference type="Proteomes" id="UP001597119">
    <property type="component" value="Unassembled WGS sequence"/>
</dbReference>
<accession>A0ABD6C5U6</accession>
<dbReference type="PANTHER" id="PTHR11138">
    <property type="entry name" value="METHIONYL-TRNA FORMYLTRANSFERASE"/>
    <property type="match status" value="1"/>
</dbReference>
<dbReference type="InterPro" id="IPR002376">
    <property type="entry name" value="Formyl_transf_N"/>
</dbReference>
<feature type="compositionally biased region" description="Basic and acidic residues" evidence="1">
    <location>
        <begin position="245"/>
        <end position="258"/>
    </location>
</feature>
<dbReference type="PANTHER" id="PTHR11138:SF5">
    <property type="entry name" value="METHIONYL-TRNA FORMYLTRANSFERASE, MITOCHONDRIAL"/>
    <property type="match status" value="1"/>
</dbReference>
<reference evidence="3 4" key="1">
    <citation type="journal article" date="2019" name="Int. J. Syst. Evol. Microbiol.">
        <title>The Global Catalogue of Microorganisms (GCM) 10K type strain sequencing project: providing services to taxonomists for standard genome sequencing and annotation.</title>
        <authorList>
            <consortium name="The Broad Institute Genomics Platform"/>
            <consortium name="The Broad Institute Genome Sequencing Center for Infectious Disease"/>
            <person name="Wu L."/>
            <person name="Ma J."/>
        </authorList>
    </citation>
    <scope>NUCLEOTIDE SEQUENCE [LARGE SCALE GENOMIC DNA]</scope>
    <source>
        <strain evidence="3 4">CGMCC 1.12125</strain>
    </source>
</reference>
<protein>
    <submittedName>
        <fullName evidence="3">Methionyl-tRNA formyltransferase</fullName>
        <ecNumber evidence="3">2.1.2.9</ecNumber>
    </submittedName>
</protein>
<evidence type="ECO:0000313" key="3">
    <source>
        <dbReference type="EMBL" id="MFD1585662.1"/>
    </source>
</evidence>
<evidence type="ECO:0000259" key="2">
    <source>
        <dbReference type="Pfam" id="PF00551"/>
    </source>
</evidence>
<feature type="domain" description="Formyl transferase N-terminal" evidence="2">
    <location>
        <begin position="78"/>
        <end position="215"/>
    </location>
</feature>
<sequence length="258" mass="28847">MRAVLFTSEEPLYLPRYLRPILASHADVIEEVVVAPFDTPTTEQLRDQLGMYGFRAGTRLAMRYLRGTLLDALPGRLGWQLAGRPHSVEAVARRYDVPFERASDVTDPEFVERVARLDPDLLLSIVAGQRLSAELLDCATDAVNLHGSLLPAYRGRATAFWPLYYGDDQTGVTAHRMTEQFDAGPILTRRPVPIEPTDTVDSIYRKLASAGATLAVDLLDRYPDLPPETPNETRAADYHGLPGPAERREFRDRGNEFL</sequence>
<dbReference type="Gene3D" id="3.40.50.12230">
    <property type="match status" value="1"/>
</dbReference>
<dbReference type="SUPFAM" id="SSF53328">
    <property type="entry name" value="Formyltransferase"/>
    <property type="match status" value="1"/>
</dbReference>
<dbReference type="InterPro" id="IPR036477">
    <property type="entry name" value="Formyl_transf_N_sf"/>
</dbReference>
<evidence type="ECO:0000313" key="4">
    <source>
        <dbReference type="Proteomes" id="UP001597119"/>
    </source>
</evidence>
<evidence type="ECO:0000256" key="1">
    <source>
        <dbReference type="SAM" id="MobiDB-lite"/>
    </source>
</evidence>
<dbReference type="AlphaFoldDB" id="A0ABD6C5U6"/>
<dbReference type="GO" id="GO:0004479">
    <property type="term" value="F:methionyl-tRNA formyltransferase activity"/>
    <property type="evidence" value="ECO:0007669"/>
    <property type="project" value="UniProtKB-EC"/>
</dbReference>
<dbReference type="Pfam" id="PF00551">
    <property type="entry name" value="Formyl_trans_N"/>
    <property type="match status" value="1"/>
</dbReference>
<proteinExistence type="predicted"/>
<dbReference type="EC" id="2.1.2.9" evidence="3"/>
<name>A0ABD6C5U6_9EURY</name>
<comment type="caution">
    <text evidence="3">The sequence shown here is derived from an EMBL/GenBank/DDBJ whole genome shotgun (WGS) entry which is preliminary data.</text>
</comment>
<organism evidence="3 4">
    <name type="scientific">Halorientalis brevis</name>
    <dbReference type="NCBI Taxonomy" id="1126241"/>
    <lineage>
        <taxon>Archaea</taxon>
        <taxon>Methanobacteriati</taxon>
        <taxon>Methanobacteriota</taxon>
        <taxon>Stenosarchaea group</taxon>
        <taxon>Halobacteria</taxon>
        <taxon>Halobacteriales</taxon>
        <taxon>Haloarculaceae</taxon>
        <taxon>Halorientalis</taxon>
    </lineage>
</organism>
<gene>
    <name evidence="3" type="ORF">ACFR9U_01605</name>
</gene>
<dbReference type="EMBL" id="JBHUDJ010000001">
    <property type="protein sequence ID" value="MFD1585662.1"/>
    <property type="molecule type" value="Genomic_DNA"/>
</dbReference>
<dbReference type="RefSeq" id="WP_247377358.1">
    <property type="nucleotide sequence ID" value="NZ_JALLGV010000003.1"/>
</dbReference>
<keyword evidence="3" id="KW-0808">Transferase</keyword>